<dbReference type="OrthoDB" id="7481291at2759"/>
<sequence>MGQVQSQPAPTAEEPSPPAVEPSSPSPAPVSSSLEALAAEAMSFDEGDTEELIDVKVQKALECPCVADLKNGPCGGPFVDAFSCFLGSTEEEKGSDCVNPFIALQDCIKANPEAFSKEILEEEENDEEAENSDLKVRAPAWSRESKTKA</sequence>
<dbReference type="EMBL" id="LWDX02008999">
    <property type="protein sequence ID" value="OEL36504.1"/>
    <property type="molecule type" value="Genomic_DNA"/>
</dbReference>
<dbReference type="Proteomes" id="UP000095767">
    <property type="component" value="Unassembled WGS sequence"/>
</dbReference>
<evidence type="ECO:0000256" key="10">
    <source>
        <dbReference type="ARBA" id="ARBA00023284"/>
    </source>
</evidence>
<gene>
    <name evidence="13" type="ORF">BAE44_0002485</name>
</gene>
<dbReference type="AlphaFoldDB" id="A0A1E5WGN2"/>
<keyword evidence="10" id="KW-0676">Redox-active center</keyword>
<feature type="region of interest" description="Disordered" evidence="12">
    <location>
        <begin position="121"/>
        <end position="149"/>
    </location>
</feature>
<keyword evidence="9" id="KW-1015">Disulfide bond</keyword>
<evidence type="ECO:0000313" key="13">
    <source>
        <dbReference type="EMBL" id="OEL36504.1"/>
    </source>
</evidence>
<dbReference type="PANTHER" id="PTHR21622:SF0">
    <property type="entry name" value="COILED-COIL-HELIX-COILED-COIL-HELIX DOMAIN CONTAINING 4"/>
    <property type="match status" value="1"/>
</dbReference>
<dbReference type="InterPro" id="IPR039289">
    <property type="entry name" value="CHCHD4"/>
</dbReference>
<dbReference type="FunFam" id="1.10.287.2900:FF:000003">
    <property type="entry name" value="mitochondrial intermembrane space import and assembly protein 40"/>
    <property type="match status" value="1"/>
</dbReference>
<evidence type="ECO:0000256" key="3">
    <source>
        <dbReference type="ARBA" id="ARBA00022448"/>
    </source>
</evidence>
<evidence type="ECO:0000256" key="2">
    <source>
        <dbReference type="ARBA" id="ARBA00004569"/>
    </source>
</evidence>
<evidence type="ECO:0000256" key="5">
    <source>
        <dbReference type="ARBA" id="ARBA00023002"/>
    </source>
</evidence>
<feature type="compositionally biased region" description="Acidic residues" evidence="12">
    <location>
        <begin position="121"/>
        <end position="131"/>
    </location>
</feature>
<comment type="subcellular location">
    <subcellularLocation>
        <location evidence="2">Mitochondrion intermembrane space</location>
    </subcellularLocation>
    <subcellularLocation>
        <location evidence="1">Peroxisome matrix</location>
    </subcellularLocation>
</comment>
<evidence type="ECO:0000256" key="4">
    <source>
        <dbReference type="ARBA" id="ARBA00022927"/>
    </source>
</evidence>
<evidence type="ECO:0000256" key="12">
    <source>
        <dbReference type="SAM" id="MobiDB-lite"/>
    </source>
</evidence>
<evidence type="ECO:0000256" key="9">
    <source>
        <dbReference type="ARBA" id="ARBA00023157"/>
    </source>
</evidence>
<keyword evidence="6" id="KW-0811">Translocation</keyword>
<protein>
    <recommendedName>
        <fullName evidence="11">Mitochondrial intermembrane space import and assembly protein 40 homolog</fullName>
    </recommendedName>
</protein>
<feature type="region of interest" description="Disordered" evidence="12">
    <location>
        <begin position="1"/>
        <end position="34"/>
    </location>
</feature>
<dbReference type="PANTHER" id="PTHR21622">
    <property type="entry name" value="COILED-COIL-HELIX-COILED-COIL-HELIX DOMAIN CONTAINING 4"/>
    <property type="match status" value="1"/>
</dbReference>
<name>A0A1E5WGN2_9POAL</name>
<reference evidence="13 14" key="1">
    <citation type="submission" date="2016-09" db="EMBL/GenBank/DDBJ databases">
        <title>The draft genome of Dichanthelium oligosanthes: A C3 panicoid grass species.</title>
        <authorList>
            <person name="Studer A.J."/>
            <person name="Schnable J.C."/>
            <person name="Brutnell T.P."/>
        </authorList>
    </citation>
    <scope>NUCLEOTIDE SEQUENCE [LARGE SCALE GENOMIC DNA]</scope>
    <source>
        <strain evidence="14">cv. Kellogg 1175</strain>
        <tissue evidence="13">Leaf</tissue>
    </source>
</reference>
<organism evidence="13 14">
    <name type="scientific">Dichanthelium oligosanthes</name>
    <dbReference type="NCBI Taxonomy" id="888268"/>
    <lineage>
        <taxon>Eukaryota</taxon>
        <taxon>Viridiplantae</taxon>
        <taxon>Streptophyta</taxon>
        <taxon>Embryophyta</taxon>
        <taxon>Tracheophyta</taxon>
        <taxon>Spermatophyta</taxon>
        <taxon>Magnoliopsida</taxon>
        <taxon>Liliopsida</taxon>
        <taxon>Poales</taxon>
        <taxon>Poaceae</taxon>
        <taxon>PACMAD clade</taxon>
        <taxon>Panicoideae</taxon>
        <taxon>Panicodae</taxon>
        <taxon>Paniceae</taxon>
        <taxon>Dichantheliinae</taxon>
        <taxon>Dichanthelium</taxon>
    </lineage>
</organism>
<proteinExistence type="predicted"/>
<keyword evidence="14" id="KW-1185">Reference proteome</keyword>
<evidence type="ECO:0000256" key="7">
    <source>
        <dbReference type="ARBA" id="ARBA00023128"/>
    </source>
</evidence>
<evidence type="ECO:0000256" key="1">
    <source>
        <dbReference type="ARBA" id="ARBA00004253"/>
    </source>
</evidence>
<keyword evidence="3" id="KW-0813">Transport</keyword>
<dbReference type="GO" id="GO:0005758">
    <property type="term" value="C:mitochondrial intermembrane space"/>
    <property type="evidence" value="ECO:0007669"/>
    <property type="project" value="UniProtKB-SubCell"/>
</dbReference>
<keyword evidence="4" id="KW-0653">Protein transport</keyword>
<dbReference type="STRING" id="888268.A0A1E5WGN2"/>
<comment type="caution">
    <text evidence="13">The sequence shown here is derived from an EMBL/GenBank/DDBJ whole genome shotgun (WGS) entry which is preliminary data.</text>
</comment>
<evidence type="ECO:0000256" key="11">
    <source>
        <dbReference type="ARBA" id="ARBA00067557"/>
    </source>
</evidence>
<keyword evidence="8" id="KW-0576">Peroxisome</keyword>
<evidence type="ECO:0000256" key="8">
    <source>
        <dbReference type="ARBA" id="ARBA00023140"/>
    </source>
</evidence>
<dbReference type="GO" id="GO:0015035">
    <property type="term" value="F:protein-disulfide reductase activity"/>
    <property type="evidence" value="ECO:0007669"/>
    <property type="project" value="InterPro"/>
</dbReference>
<dbReference type="GO" id="GO:0005782">
    <property type="term" value="C:peroxisomal matrix"/>
    <property type="evidence" value="ECO:0007669"/>
    <property type="project" value="UniProtKB-SubCell"/>
</dbReference>
<keyword evidence="7" id="KW-0496">Mitochondrion</keyword>
<keyword evidence="5" id="KW-0560">Oxidoreductase</keyword>
<accession>A0A1E5WGN2</accession>
<feature type="compositionally biased region" description="Pro residues" evidence="12">
    <location>
        <begin position="15"/>
        <end position="28"/>
    </location>
</feature>
<dbReference type="GO" id="GO:0045041">
    <property type="term" value="P:protein import into mitochondrial intermembrane space"/>
    <property type="evidence" value="ECO:0007669"/>
    <property type="project" value="InterPro"/>
</dbReference>
<evidence type="ECO:0000256" key="6">
    <source>
        <dbReference type="ARBA" id="ARBA00023010"/>
    </source>
</evidence>
<evidence type="ECO:0000313" key="14">
    <source>
        <dbReference type="Proteomes" id="UP000095767"/>
    </source>
</evidence>
<dbReference type="Gene3D" id="1.10.287.2900">
    <property type="match status" value="1"/>
</dbReference>